<gene>
    <name evidence="3" type="ORF">METZ01_LOCUS276161</name>
</gene>
<dbReference type="PROSITE" id="PS50005">
    <property type="entry name" value="TPR"/>
    <property type="match status" value="2"/>
</dbReference>
<dbReference type="Pfam" id="PF14559">
    <property type="entry name" value="TPR_19"/>
    <property type="match status" value="1"/>
</dbReference>
<accession>A0A382KK10</accession>
<protein>
    <submittedName>
        <fullName evidence="3">Uncharacterized protein</fullName>
    </submittedName>
</protein>
<dbReference type="SUPFAM" id="SSF48452">
    <property type="entry name" value="TPR-like"/>
    <property type="match status" value="1"/>
</dbReference>
<dbReference type="EMBL" id="UINC01080403">
    <property type="protein sequence ID" value="SVC23307.1"/>
    <property type="molecule type" value="Genomic_DNA"/>
</dbReference>
<dbReference type="AlphaFoldDB" id="A0A382KK10"/>
<dbReference type="InterPro" id="IPR051685">
    <property type="entry name" value="Ycf3/AcsC/BcsC/TPR_MFPF"/>
</dbReference>
<evidence type="ECO:0000256" key="2">
    <source>
        <dbReference type="ARBA" id="ARBA00022803"/>
    </source>
</evidence>
<keyword evidence="1" id="KW-0677">Repeat</keyword>
<dbReference type="Gene3D" id="1.25.40.10">
    <property type="entry name" value="Tetratricopeptide repeat domain"/>
    <property type="match status" value="1"/>
</dbReference>
<name>A0A382KK10_9ZZZZ</name>
<proteinExistence type="predicted"/>
<organism evidence="3">
    <name type="scientific">marine metagenome</name>
    <dbReference type="NCBI Taxonomy" id="408172"/>
    <lineage>
        <taxon>unclassified sequences</taxon>
        <taxon>metagenomes</taxon>
        <taxon>ecological metagenomes</taxon>
    </lineage>
</organism>
<keyword evidence="2" id="KW-0802">TPR repeat</keyword>
<evidence type="ECO:0000313" key="3">
    <source>
        <dbReference type="EMBL" id="SVC23307.1"/>
    </source>
</evidence>
<dbReference type="PANTHER" id="PTHR44943">
    <property type="entry name" value="CELLULOSE SYNTHASE OPERON PROTEIN C"/>
    <property type="match status" value="1"/>
</dbReference>
<feature type="non-terminal residue" evidence="3">
    <location>
        <position position="165"/>
    </location>
</feature>
<dbReference type="InterPro" id="IPR019734">
    <property type="entry name" value="TPR_rpt"/>
</dbReference>
<dbReference type="InterPro" id="IPR011990">
    <property type="entry name" value="TPR-like_helical_dom_sf"/>
</dbReference>
<reference evidence="3" key="1">
    <citation type="submission" date="2018-05" db="EMBL/GenBank/DDBJ databases">
        <authorList>
            <person name="Lanie J.A."/>
            <person name="Ng W.-L."/>
            <person name="Kazmierczak K.M."/>
            <person name="Andrzejewski T.M."/>
            <person name="Davidsen T.M."/>
            <person name="Wayne K.J."/>
            <person name="Tettelin H."/>
            <person name="Glass J.I."/>
            <person name="Rusch D."/>
            <person name="Podicherti R."/>
            <person name="Tsui H.-C.T."/>
            <person name="Winkler M.E."/>
        </authorList>
    </citation>
    <scope>NUCLEOTIDE SEQUENCE</scope>
</reference>
<dbReference type="PANTHER" id="PTHR44943:SF8">
    <property type="entry name" value="TPR REPEAT-CONTAINING PROTEIN MJ0263"/>
    <property type="match status" value="1"/>
</dbReference>
<dbReference type="SMART" id="SM00028">
    <property type="entry name" value="TPR"/>
    <property type="match status" value="3"/>
</dbReference>
<feature type="non-terminal residue" evidence="3">
    <location>
        <position position="1"/>
    </location>
</feature>
<sequence>VADPGSQPLLLQAAERAEAGDFAQAAELSQQLLSRDEADVDALFLLGRSLAMLDRNDEAIEALEKAAKAQPDDIEVFNLLGHLLYHSSRHEESKNAFSRCLELNPDHVEAMRQMANLMLGSDQANALHLFKRAYALAPDHGGLLFDYAWAMKYSVGDTDMGTNLF</sequence>
<evidence type="ECO:0000256" key="1">
    <source>
        <dbReference type="ARBA" id="ARBA00022737"/>
    </source>
</evidence>